<dbReference type="RefSeq" id="WP_057789373.1">
    <property type="nucleotide sequence ID" value="NZ_CANLMS010000010.1"/>
</dbReference>
<evidence type="ECO:0000256" key="1">
    <source>
        <dbReference type="SAM" id="SignalP"/>
    </source>
</evidence>
<feature type="chain" id="PRO_5043880260" evidence="1">
    <location>
        <begin position="24"/>
        <end position="266"/>
    </location>
</feature>
<dbReference type="InterPro" id="IPR021307">
    <property type="entry name" value="DUF2884"/>
</dbReference>
<dbReference type="EMBL" id="CP013926">
    <property type="protein sequence ID" value="AMJ75685.1"/>
    <property type="molecule type" value="Genomic_DNA"/>
</dbReference>
<evidence type="ECO:0000313" key="4">
    <source>
        <dbReference type="Proteomes" id="UP000056750"/>
    </source>
</evidence>
<dbReference type="Proteomes" id="UP001170717">
    <property type="component" value="Unassembled WGS sequence"/>
</dbReference>
<sequence>MKIKQFLPLALVTTSLLSVPAFAFETSCDIELDGHLKYHQGLITVDMQNGSTMSIDDTYHLVINGDSVALNNEQQQWVNTYYDRIDTAIPMTLNIASEGLEIASVAVSEVFGELLGGDNELTEDFDTMFTSLNEKLATSFYDDNGNIKVDTTEFDEPGFFDESWEDEFEAQFESLVSESIGRILIAVGTQMLWNGGDMEAFEAKMERFGESIEHRVETQAAALEEKGDALCEVLQEANYAENKMQASIPGLGGLDLIDMRSGEMKM</sequence>
<dbReference type="EMBL" id="JAUOQI010000011">
    <property type="protein sequence ID" value="MDO6578700.1"/>
    <property type="molecule type" value="Genomic_DNA"/>
</dbReference>
<protein>
    <submittedName>
        <fullName evidence="3">DUF2884 family protein</fullName>
    </submittedName>
</protein>
<dbReference type="Proteomes" id="UP000056750">
    <property type="component" value="Chromosome"/>
</dbReference>
<feature type="signal peptide" evidence="1">
    <location>
        <begin position="1"/>
        <end position="23"/>
    </location>
</feature>
<gene>
    <name evidence="2" type="ORF">AVL57_17995</name>
    <name evidence="3" type="ORF">Q4527_14950</name>
</gene>
<reference evidence="2 4" key="1">
    <citation type="submission" date="2015-12" db="EMBL/GenBank/DDBJ databases">
        <title>Intraspecies pangenome expansion in the marine bacterium Alteromonas.</title>
        <authorList>
            <person name="Lopez-Perez M."/>
            <person name="Rodriguez-Valera F."/>
        </authorList>
    </citation>
    <scope>NUCLEOTIDE SEQUENCE [LARGE SCALE GENOMIC DNA]</scope>
    <source>
        <strain evidence="2 4">LMG 21861</strain>
    </source>
</reference>
<evidence type="ECO:0000313" key="2">
    <source>
        <dbReference type="EMBL" id="AMJ75685.1"/>
    </source>
</evidence>
<evidence type="ECO:0000313" key="5">
    <source>
        <dbReference type="Proteomes" id="UP001170717"/>
    </source>
</evidence>
<proteinExistence type="predicted"/>
<dbReference type="AlphaFoldDB" id="A0AAW7Z6A7"/>
<keyword evidence="4" id="KW-1185">Reference proteome</keyword>
<reference evidence="3" key="2">
    <citation type="submission" date="2023-07" db="EMBL/GenBank/DDBJ databases">
        <title>Genome content predicts the carbon catabolic preferences of heterotrophic bacteria.</title>
        <authorList>
            <person name="Gralka M."/>
        </authorList>
    </citation>
    <scope>NUCLEOTIDE SEQUENCE</scope>
    <source>
        <strain evidence="3">F2M12</strain>
    </source>
</reference>
<name>A0AAW7Z6A7_9ALTE</name>
<dbReference type="KEGG" id="asq:AVL57_17995"/>
<keyword evidence="1" id="KW-0732">Signal</keyword>
<accession>A0AAW7Z6A7</accession>
<evidence type="ECO:0000313" key="3">
    <source>
        <dbReference type="EMBL" id="MDO6578700.1"/>
    </source>
</evidence>
<dbReference type="Pfam" id="PF11101">
    <property type="entry name" value="DUF2884"/>
    <property type="match status" value="1"/>
</dbReference>
<organism evidence="3 5">
    <name type="scientific">Alteromonas stellipolaris</name>
    <dbReference type="NCBI Taxonomy" id="233316"/>
    <lineage>
        <taxon>Bacteria</taxon>
        <taxon>Pseudomonadati</taxon>
        <taxon>Pseudomonadota</taxon>
        <taxon>Gammaproteobacteria</taxon>
        <taxon>Alteromonadales</taxon>
        <taxon>Alteromonadaceae</taxon>
        <taxon>Alteromonas/Salinimonas group</taxon>
        <taxon>Alteromonas</taxon>
    </lineage>
</organism>